<dbReference type="PRINTS" id="PR00691">
    <property type="entry name" value="ADHESINB"/>
</dbReference>
<sequence length="307" mass="31680">MKKTLITAASLLALGSLAACGSDSDDGGATGGSGGDRLKVVASTNVWGDVAAQVGGDLVDVTSIIDDPSKDPHDFEADADTLLEVSQADVVVENGGGFDDFVETLLSSSKTKATVINAFDVSGKADGAPKGAEVNEHVWYDVPTVAKVATQLAADLGKADPDHADTYEANAAAYNKKLAGLEKAEADLEPSVQGKPVGVTEPLPVYLAEALGLVDKTPAAFAEAIEEGEDVPVAVLQETLGQIEDGDIDLLFYNDQTVSPVTEQVRAAADKAGIPIVPVTEILPKGTDYLTWMRGNIDAVSSALSAR</sequence>
<comment type="subcellular location">
    <subcellularLocation>
        <location evidence="1">Cell envelope</location>
    </subcellularLocation>
</comment>
<dbReference type="Pfam" id="PF01297">
    <property type="entry name" value="ZnuA"/>
    <property type="match status" value="1"/>
</dbReference>
<dbReference type="Gene3D" id="3.40.50.1980">
    <property type="entry name" value="Nitrogenase molybdenum iron protein domain"/>
    <property type="match status" value="2"/>
</dbReference>
<evidence type="ECO:0000256" key="5">
    <source>
        <dbReference type="SAM" id="SignalP"/>
    </source>
</evidence>
<feature type="signal peptide" evidence="5">
    <location>
        <begin position="1"/>
        <end position="18"/>
    </location>
</feature>
<protein>
    <submittedName>
        <fullName evidence="6">Metal ABC transporter solute-binding protein, Zn/Mn family</fullName>
    </submittedName>
</protein>
<name>A0ABV5KCV9_9ACTN</name>
<dbReference type="EMBL" id="JBHMDG010000022">
    <property type="protein sequence ID" value="MFB9314584.1"/>
    <property type="molecule type" value="Genomic_DNA"/>
</dbReference>
<dbReference type="InterPro" id="IPR006127">
    <property type="entry name" value="ZnuA-like"/>
</dbReference>
<dbReference type="PROSITE" id="PS51257">
    <property type="entry name" value="PROKAR_LIPOPROTEIN"/>
    <property type="match status" value="1"/>
</dbReference>
<comment type="caution">
    <text evidence="6">The sequence shown here is derived from an EMBL/GenBank/DDBJ whole genome shotgun (WGS) entry which is preliminary data.</text>
</comment>
<accession>A0ABV5KCV9</accession>
<gene>
    <name evidence="6" type="ORF">ACFFRI_16120</name>
</gene>
<evidence type="ECO:0000256" key="3">
    <source>
        <dbReference type="ARBA" id="ARBA00022723"/>
    </source>
</evidence>
<dbReference type="SUPFAM" id="SSF53807">
    <property type="entry name" value="Helical backbone' metal receptor"/>
    <property type="match status" value="1"/>
</dbReference>
<dbReference type="InterPro" id="IPR006129">
    <property type="entry name" value="AdhesinB"/>
</dbReference>
<dbReference type="RefSeq" id="WP_140011153.1">
    <property type="nucleotide sequence ID" value="NZ_JBHMDG010000022.1"/>
</dbReference>
<organism evidence="6 7">
    <name type="scientific">Nocardioides plantarum</name>
    <dbReference type="NCBI Taxonomy" id="29299"/>
    <lineage>
        <taxon>Bacteria</taxon>
        <taxon>Bacillati</taxon>
        <taxon>Actinomycetota</taxon>
        <taxon>Actinomycetes</taxon>
        <taxon>Propionibacteriales</taxon>
        <taxon>Nocardioidaceae</taxon>
        <taxon>Nocardioides</taxon>
    </lineage>
</organism>
<reference evidence="6 7" key="1">
    <citation type="submission" date="2024-09" db="EMBL/GenBank/DDBJ databases">
        <authorList>
            <person name="Sun Q."/>
            <person name="Mori K."/>
        </authorList>
    </citation>
    <scope>NUCLEOTIDE SEQUENCE [LARGE SCALE GENOMIC DNA]</scope>
    <source>
        <strain evidence="6 7">JCM 9626</strain>
    </source>
</reference>
<dbReference type="PANTHER" id="PTHR42953:SF1">
    <property type="entry name" value="METAL-BINDING PROTEIN HI_0362-RELATED"/>
    <property type="match status" value="1"/>
</dbReference>
<keyword evidence="7" id="KW-1185">Reference proteome</keyword>
<feature type="chain" id="PRO_5046044117" evidence="5">
    <location>
        <begin position="19"/>
        <end position="307"/>
    </location>
</feature>
<proteinExistence type="predicted"/>
<keyword evidence="3" id="KW-0479">Metal-binding</keyword>
<evidence type="ECO:0000256" key="2">
    <source>
        <dbReference type="ARBA" id="ARBA00022448"/>
    </source>
</evidence>
<evidence type="ECO:0000256" key="1">
    <source>
        <dbReference type="ARBA" id="ARBA00004196"/>
    </source>
</evidence>
<keyword evidence="2" id="KW-0813">Transport</keyword>
<evidence type="ECO:0000313" key="6">
    <source>
        <dbReference type="EMBL" id="MFB9314584.1"/>
    </source>
</evidence>
<dbReference type="PANTHER" id="PTHR42953">
    <property type="entry name" value="HIGH-AFFINITY ZINC UPTAKE SYSTEM PROTEIN ZNUA-RELATED"/>
    <property type="match status" value="1"/>
</dbReference>
<keyword evidence="4 5" id="KW-0732">Signal</keyword>
<dbReference type="InterPro" id="IPR050492">
    <property type="entry name" value="Bact_metal-bind_prot9"/>
</dbReference>
<evidence type="ECO:0000313" key="7">
    <source>
        <dbReference type="Proteomes" id="UP001589750"/>
    </source>
</evidence>
<dbReference type="Proteomes" id="UP001589750">
    <property type="component" value="Unassembled WGS sequence"/>
</dbReference>
<evidence type="ECO:0000256" key="4">
    <source>
        <dbReference type="ARBA" id="ARBA00022729"/>
    </source>
</evidence>